<keyword evidence="2" id="KW-1185">Reference proteome</keyword>
<evidence type="ECO:0000313" key="2">
    <source>
        <dbReference type="Proteomes" id="UP000218689"/>
    </source>
</evidence>
<dbReference type="AlphaFoldDB" id="A0A224X5B0"/>
<name>A0A224X5B0_9LACT</name>
<sequence>MGKYQLDYKGQQSVQKFHEKNIGKSDKQLKLEAIKAQYLDKKKSGKK</sequence>
<dbReference type="RefSeq" id="WP_167373242.1">
    <property type="nucleotide sequence ID" value="NZ_BEDT01000003.1"/>
</dbReference>
<accession>A0A224X5B0</accession>
<comment type="caution">
    <text evidence="1">The sequence shown here is derived from an EMBL/GenBank/DDBJ whole genome shotgun (WGS) entry which is preliminary data.</text>
</comment>
<dbReference type="Proteomes" id="UP000218689">
    <property type="component" value="Unassembled WGS sequence"/>
</dbReference>
<evidence type="ECO:0000313" key="1">
    <source>
        <dbReference type="EMBL" id="GAX47816.1"/>
    </source>
</evidence>
<protein>
    <recommendedName>
        <fullName evidence="3">30S ribosomal protein S10</fullName>
    </recommendedName>
</protein>
<dbReference type="EMBL" id="BEDT01000003">
    <property type="protein sequence ID" value="GAX47816.1"/>
    <property type="molecule type" value="Genomic_DNA"/>
</dbReference>
<evidence type="ECO:0008006" key="3">
    <source>
        <dbReference type="Google" id="ProtNLM"/>
    </source>
</evidence>
<organism evidence="1 2">
    <name type="scientific">Pseudolactococcus reticulitermitis</name>
    <dbReference type="NCBI Taxonomy" id="2025039"/>
    <lineage>
        <taxon>Bacteria</taxon>
        <taxon>Bacillati</taxon>
        <taxon>Bacillota</taxon>
        <taxon>Bacilli</taxon>
        <taxon>Lactobacillales</taxon>
        <taxon>Streptococcaceae</taxon>
        <taxon>Pseudolactococcus</taxon>
    </lineage>
</organism>
<gene>
    <name evidence="1" type="ORF">RsY01_1420</name>
</gene>
<reference evidence="2" key="1">
    <citation type="submission" date="2017-08" db="EMBL/GenBank/DDBJ databases">
        <title>Draft genome sequence of Lactococcus sp. strain Rs-Y01, isolated from the gut of the lower termite Reticulitermes speratus.</title>
        <authorList>
            <person name="Ohkuma M."/>
            <person name="Yuki M."/>
        </authorList>
    </citation>
    <scope>NUCLEOTIDE SEQUENCE [LARGE SCALE GENOMIC DNA]</scope>
    <source>
        <strain evidence="2">Rs-Y01</strain>
    </source>
</reference>
<proteinExistence type="predicted"/>